<gene>
    <name evidence="1" type="ORF">O181_032483</name>
</gene>
<evidence type="ECO:0008006" key="3">
    <source>
        <dbReference type="Google" id="ProtNLM"/>
    </source>
</evidence>
<keyword evidence="2" id="KW-1185">Reference proteome</keyword>
<accession>A0A9Q3CZJ8</accession>
<dbReference type="Proteomes" id="UP000765509">
    <property type="component" value="Unassembled WGS sequence"/>
</dbReference>
<dbReference type="GO" id="GO:0003676">
    <property type="term" value="F:nucleic acid binding"/>
    <property type="evidence" value="ECO:0007669"/>
    <property type="project" value="InterPro"/>
</dbReference>
<evidence type="ECO:0000313" key="2">
    <source>
        <dbReference type="Proteomes" id="UP000765509"/>
    </source>
</evidence>
<name>A0A9Q3CZJ8_9BASI</name>
<reference evidence="1" key="1">
    <citation type="submission" date="2021-03" db="EMBL/GenBank/DDBJ databases">
        <title>Draft genome sequence of rust myrtle Austropuccinia psidii MF-1, a brazilian biotype.</title>
        <authorList>
            <person name="Quecine M.C."/>
            <person name="Pachon D.M.R."/>
            <person name="Bonatelli M.L."/>
            <person name="Correr F.H."/>
            <person name="Franceschini L.M."/>
            <person name="Leite T.F."/>
            <person name="Margarido G.R.A."/>
            <person name="Almeida C.A."/>
            <person name="Ferrarezi J.A."/>
            <person name="Labate C.A."/>
        </authorList>
    </citation>
    <scope>NUCLEOTIDE SEQUENCE</scope>
    <source>
        <strain evidence="1">MF-1</strain>
    </source>
</reference>
<dbReference type="EMBL" id="AVOT02011745">
    <property type="protein sequence ID" value="MBW0492768.1"/>
    <property type="molecule type" value="Genomic_DNA"/>
</dbReference>
<organism evidence="1 2">
    <name type="scientific">Austropuccinia psidii MF-1</name>
    <dbReference type="NCBI Taxonomy" id="1389203"/>
    <lineage>
        <taxon>Eukaryota</taxon>
        <taxon>Fungi</taxon>
        <taxon>Dikarya</taxon>
        <taxon>Basidiomycota</taxon>
        <taxon>Pucciniomycotina</taxon>
        <taxon>Pucciniomycetes</taxon>
        <taxon>Pucciniales</taxon>
        <taxon>Sphaerophragmiaceae</taxon>
        <taxon>Austropuccinia</taxon>
    </lineage>
</organism>
<dbReference type="InterPro" id="IPR036397">
    <property type="entry name" value="RNaseH_sf"/>
</dbReference>
<dbReference type="Gene3D" id="3.30.420.10">
    <property type="entry name" value="Ribonuclease H-like superfamily/Ribonuclease H"/>
    <property type="match status" value="1"/>
</dbReference>
<evidence type="ECO:0000313" key="1">
    <source>
        <dbReference type="EMBL" id="MBW0492768.1"/>
    </source>
</evidence>
<dbReference type="AlphaFoldDB" id="A0A9Q3CZJ8"/>
<proteinExistence type="predicted"/>
<protein>
    <recommendedName>
        <fullName evidence="3">Integrase catalytic domain-containing protein</fullName>
    </recommendedName>
</protein>
<comment type="caution">
    <text evidence="1">The sequence shown here is derived from an EMBL/GenBank/DDBJ whole genome shotgun (WGS) entry which is preliminary data.</text>
</comment>
<sequence>MIQALEDIIRRFCAYGLEYKDLHGFTHYWCTVIPVLELSYKTSVHSSTGQSPAMLEKGWNPSLPADKLRKYFIFMHFTAFFKIMLYKVKHHATQSMHEAFDYAKQKWYKSHKVPDFILGDLILVSTLNVNNIKGPKKLKDSYVELFLIVSLQGTYEFQVALSGELEKKHPNFPFSFINPYQQAEIELFPLMNPTTLLDHKSSRVKTKR</sequence>